<protein>
    <submittedName>
        <fullName evidence="2">Uncharacterized protein</fullName>
    </submittedName>
</protein>
<feature type="region of interest" description="Disordered" evidence="1">
    <location>
        <begin position="131"/>
        <end position="200"/>
    </location>
</feature>
<gene>
    <name evidence="2" type="ORF">BGZ80_004679</name>
</gene>
<evidence type="ECO:0000313" key="3">
    <source>
        <dbReference type="Proteomes" id="UP000703661"/>
    </source>
</evidence>
<evidence type="ECO:0000256" key="1">
    <source>
        <dbReference type="SAM" id="MobiDB-lite"/>
    </source>
</evidence>
<dbReference type="AlphaFoldDB" id="A0A9P6MMC4"/>
<keyword evidence="3" id="KW-1185">Reference proteome</keyword>
<dbReference type="Proteomes" id="UP000703661">
    <property type="component" value="Unassembled WGS sequence"/>
</dbReference>
<organism evidence="2 3">
    <name type="scientific">Entomortierella chlamydospora</name>
    <dbReference type="NCBI Taxonomy" id="101097"/>
    <lineage>
        <taxon>Eukaryota</taxon>
        <taxon>Fungi</taxon>
        <taxon>Fungi incertae sedis</taxon>
        <taxon>Mucoromycota</taxon>
        <taxon>Mortierellomycotina</taxon>
        <taxon>Mortierellomycetes</taxon>
        <taxon>Mortierellales</taxon>
        <taxon>Mortierellaceae</taxon>
        <taxon>Entomortierella</taxon>
    </lineage>
</organism>
<comment type="caution">
    <text evidence="2">The sequence shown here is derived from an EMBL/GenBank/DDBJ whole genome shotgun (WGS) entry which is preliminary data.</text>
</comment>
<sequence length="331" mass="35415">MASEWGIAKTINDPNVKGDVGEVSVKRALVDGLVGGVTGVIGGGGGMGTAAKAAGEGLVEGAGKSLTRTITTAVMESMAGKTTVKGAIDVVKGATVQAAKDAAKNAAVQVAKNAGTIATATAVVIGKQGSDRFRQQHGGPGDQPTGDHEPVGGEPAEEGESAGTGKTTGKKGADQPKWEHSGKPKVEDPPEKNKFRAVTKQQEKLAITRTETCNRFRDEYPLYWVKDAYTQVSIGWTTFVVEDLDWAFARKLVNDQVKLLKNQRIENMVTQTKTQIQDIYDRSVKGEAITAEEQVVLDKITAEGPRGHETVKREFEYQVRHVIQPLLEDFC</sequence>
<evidence type="ECO:0000313" key="2">
    <source>
        <dbReference type="EMBL" id="KAG0007421.1"/>
    </source>
</evidence>
<dbReference type="EMBL" id="JAAAID010002362">
    <property type="protein sequence ID" value="KAG0007421.1"/>
    <property type="molecule type" value="Genomic_DNA"/>
</dbReference>
<name>A0A9P6MMC4_9FUNG</name>
<accession>A0A9P6MMC4</accession>
<feature type="non-terminal residue" evidence="2">
    <location>
        <position position="331"/>
    </location>
</feature>
<feature type="compositionally biased region" description="Basic and acidic residues" evidence="1">
    <location>
        <begin position="171"/>
        <end position="194"/>
    </location>
</feature>
<reference evidence="2" key="1">
    <citation type="journal article" date="2020" name="Fungal Divers.">
        <title>Resolving the Mortierellaceae phylogeny through synthesis of multi-gene phylogenetics and phylogenomics.</title>
        <authorList>
            <person name="Vandepol N."/>
            <person name="Liber J."/>
            <person name="Desiro A."/>
            <person name="Na H."/>
            <person name="Kennedy M."/>
            <person name="Barry K."/>
            <person name="Grigoriev I.V."/>
            <person name="Miller A.N."/>
            <person name="O'Donnell K."/>
            <person name="Stajich J.E."/>
            <person name="Bonito G."/>
        </authorList>
    </citation>
    <scope>NUCLEOTIDE SEQUENCE</scope>
    <source>
        <strain evidence="2">NRRL 2769</strain>
    </source>
</reference>
<proteinExistence type="predicted"/>